<gene>
    <name evidence="2" type="ORF">M378DRAFT_18852</name>
</gene>
<dbReference type="Proteomes" id="UP000054549">
    <property type="component" value="Unassembled WGS sequence"/>
</dbReference>
<evidence type="ECO:0000256" key="1">
    <source>
        <dbReference type="SAM" id="MobiDB-lite"/>
    </source>
</evidence>
<dbReference type="EMBL" id="KN818735">
    <property type="protein sequence ID" value="KIL54474.1"/>
    <property type="molecule type" value="Genomic_DNA"/>
</dbReference>
<proteinExistence type="predicted"/>
<evidence type="ECO:0000313" key="2">
    <source>
        <dbReference type="EMBL" id="KIL54474.1"/>
    </source>
</evidence>
<sequence>MAKVVVPSPLSAFMLVRHYRNGYLEDRIELVTVDVVPQHGTLPHPCSRLDHSNFLKDNEDVDYRSSPPVPVPIPRTILSRLSPGALQSSTKSAEMEPRR</sequence>
<name>A0A0C2SKM2_AMAMK</name>
<dbReference type="AlphaFoldDB" id="A0A0C2SKM2"/>
<protein>
    <submittedName>
        <fullName evidence="2">Uncharacterized protein</fullName>
    </submittedName>
</protein>
<reference evidence="2 3" key="1">
    <citation type="submission" date="2014-04" db="EMBL/GenBank/DDBJ databases">
        <title>Evolutionary Origins and Diversification of the Mycorrhizal Mutualists.</title>
        <authorList>
            <consortium name="DOE Joint Genome Institute"/>
            <consortium name="Mycorrhizal Genomics Consortium"/>
            <person name="Kohler A."/>
            <person name="Kuo A."/>
            <person name="Nagy L.G."/>
            <person name="Floudas D."/>
            <person name="Copeland A."/>
            <person name="Barry K.W."/>
            <person name="Cichocki N."/>
            <person name="Veneault-Fourrey C."/>
            <person name="LaButti K."/>
            <person name="Lindquist E.A."/>
            <person name="Lipzen A."/>
            <person name="Lundell T."/>
            <person name="Morin E."/>
            <person name="Murat C."/>
            <person name="Riley R."/>
            <person name="Ohm R."/>
            <person name="Sun H."/>
            <person name="Tunlid A."/>
            <person name="Henrissat B."/>
            <person name="Grigoriev I.V."/>
            <person name="Hibbett D.S."/>
            <person name="Martin F."/>
        </authorList>
    </citation>
    <scope>NUCLEOTIDE SEQUENCE [LARGE SCALE GENOMIC DNA]</scope>
    <source>
        <strain evidence="2 3">Koide BX008</strain>
    </source>
</reference>
<dbReference type="HOGENOM" id="CLU_2497401_0_0_1"/>
<keyword evidence="3" id="KW-1185">Reference proteome</keyword>
<accession>A0A0C2SKM2</accession>
<evidence type="ECO:0000313" key="3">
    <source>
        <dbReference type="Proteomes" id="UP000054549"/>
    </source>
</evidence>
<feature type="region of interest" description="Disordered" evidence="1">
    <location>
        <begin position="74"/>
        <end position="99"/>
    </location>
</feature>
<organism evidence="2 3">
    <name type="scientific">Amanita muscaria (strain Koide BX008)</name>
    <dbReference type="NCBI Taxonomy" id="946122"/>
    <lineage>
        <taxon>Eukaryota</taxon>
        <taxon>Fungi</taxon>
        <taxon>Dikarya</taxon>
        <taxon>Basidiomycota</taxon>
        <taxon>Agaricomycotina</taxon>
        <taxon>Agaricomycetes</taxon>
        <taxon>Agaricomycetidae</taxon>
        <taxon>Agaricales</taxon>
        <taxon>Pluteineae</taxon>
        <taxon>Amanitaceae</taxon>
        <taxon>Amanita</taxon>
    </lineage>
</organism>
<dbReference type="InParanoid" id="A0A0C2SKM2"/>